<name>A0AAV2E8W6_9ROSI</name>
<proteinExistence type="inferred from homology"/>
<accession>A0AAV2E8W6</accession>
<keyword evidence="5" id="KW-0472">Membrane</keyword>
<organism evidence="7 8">
    <name type="scientific">Linum trigynum</name>
    <dbReference type="NCBI Taxonomy" id="586398"/>
    <lineage>
        <taxon>Eukaryota</taxon>
        <taxon>Viridiplantae</taxon>
        <taxon>Streptophyta</taxon>
        <taxon>Embryophyta</taxon>
        <taxon>Tracheophyta</taxon>
        <taxon>Spermatophyta</taxon>
        <taxon>Magnoliopsida</taxon>
        <taxon>eudicotyledons</taxon>
        <taxon>Gunneridae</taxon>
        <taxon>Pentapetalae</taxon>
        <taxon>rosids</taxon>
        <taxon>fabids</taxon>
        <taxon>Malpighiales</taxon>
        <taxon>Linaceae</taxon>
        <taxon>Linum</taxon>
    </lineage>
</organism>
<evidence type="ECO:0000256" key="5">
    <source>
        <dbReference type="SAM" id="Phobius"/>
    </source>
</evidence>
<gene>
    <name evidence="7" type="ORF">LTRI10_LOCUS23663</name>
</gene>
<dbReference type="InterPro" id="IPR008978">
    <property type="entry name" value="HSP20-like_chaperone"/>
</dbReference>
<dbReference type="PANTHER" id="PTHR11527">
    <property type="entry name" value="HEAT-SHOCK PROTEIN 20 FAMILY MEMBER"/>
    <property type="match status" value="1"/>
</dbReference>
<feature type="domain" description="SHSP" evidence="6">
    <location>
        <begin position="19"/>
        <end position="137"/>
    </location>
</feature>
<evidence type="ECO:0000313" key="7">
    <source>
        <dbReference type="EMBL" id="CAL1382335.1"/>
    </source>
</evidence>
<dbReference type="SUPFAM" id="SSF49764">
    <property type="entry name" value="HSP20-like chaperones"/>
    <property type="match status" value="1"/>
</dbReference>
<dbReference type="AlphaFoldDB" id="A0AAV2E8W6"/>
<keyword evidence="5" id="KW-1133">Transmembrane helix</keyword>
<dbReference type="Gene3D" id="2.60.40.790">
    <property type="match status" value="1"/>
</dbReference>
<dbReference type="PROSITE" id="PS01031">
    <property type="entry name" value="SHSP"/>
    <property type="match status" value="1"/>
</dbReference>
<dbReference type="Proteomes" id="UP001497516">
    <property type="component" value="Chromosome 4"/>
</dbReference>
<evidence type="ECO:0000256" key="2">
    <source>
        <dbReference type="PROSITE-ProRule" id="PRU00285"/>
    </source>
</evidence>
<keyword evidence="5" id="KW-0812">Transmembrane</keyword>
<dbReference type="CDD" id="cd06464">
    <property type="entry name" value="ACD_sHsps-like"/>
    <property type="match status" value="1"/>
</dbReference>
<dbReference type="EMBL" id="OZ034817">
    <property type="protein sequence ID" value="CAL1382335.1"/>
    <property type="molecule type" value="Genomic_DNA"/>
</dbReference>
<evidence type="ECO:0000259" key="6">
    <source>
        <dbReference type="PROSITE" id="PS01031"/>
    </source>
</evidence>
<evidence type="ECO:0000256" key="4">
    <source>
        <dbReference type="SAM" id="MobiDB-lite"/>
    </source>
</evidence>
<evidence type="ECO:0000256" key="1">
    <source>
        <dbReference type="ARBA" id="ARBA00023016"/>
    </source>
</evidence>
<feature type="transmembrane region" description="Helical" evidence="5">
    <location>
        <begin position="170"/>
        <end position="193"/>
    </location>
</feature>
<keyword evidence="8" id="KW-1185">Reference proteome</keyword>
<evidence type="ECO:0000313" key="8">
    <source>
        <dbReference type="Proteomes" id="UP001497516"/>
    </source>
</evidence>
<protein>
    <recommendedName>
        <fullName evidence="6">SHSP domain-containing protein</fullName>
    </recommendedName>
</protein>
<sequence>METQKAHISAAAPAPPAPVGDYEDFQPLSTWQTTESHHILRLHLHGFRKEQMRVRLDSRGILSITGERPAAEEEANERSHSGRRRHRRFRKEIKVACRSPDKIRAKFSAGVLTVALPLEANPREHNEDSISTRISINLESAPLYCAAAAMSGYLWRLRKWFENLPRVGKVCLVLLGVALMMGLVAALSVSFWISSRHVTH</sequence>
<dbReference type="InterPro" id="IPR002068">
    <property type="entry name" value="A-crystallin/Hsp20_dom"/>
</dbReference>
<keyword evidence="1" id="KW-0346">Stress response</keyword>
<dbReference type="Pfam" id="PF00011">
    <property type="entry name" value="HSP20"/>
    <property type="match status" value="1"/>
</dbReference>
<comment type="similarity">
    <text evidence="2 3">Belongs to the small heat shock protein (HSP20) family.</text>
</comment>
<dbReference type="InterPro" id="IPR031107">
    <property type="entry name" value="Small_HSP"/>
</dbReference>
<evidence type="ECO:0000256" key="3">
    <source>
        <dbReference type="RuleBase" id="RU003616"/>
    </source>
</evidence>
<feature type="region of interest" description="Disordered" evidence="4">
    <location>
        <begin position="1"/>
        <end position="25"/>
    </location>
</feature>
<reference evidence="7 8" key="1">
    <citation type="submission" date="2024-04" db="EMBL/GenBank/DDBJ databases">
        <authorList>
            <person name="Fracassetti M."/>
        </authorList>
    </citation>
    <scope>NUCLEOTIDE SEQUENCE [LARGE SCALE GENOMIC DNA]</scope>
</reference>